<dbReference type="GO" id="GO:1902201">
    <property type="term" value="P:negative regulation of bacterial-type flagellum-dependent cell motility"/>
    <property type="evidence" value="ECO:0007669"/>
    <property type="project" value="TreeGrafter"/>
</dbReference>
<dbReference type="PROSITE" id="PS50887">
    <property type="entry name" value="GGDEF"/>
    <property type="match status" value="1"/>
</dbReference>
<comment type="cofactor">
    <cofactor evidence="1">
        <name>Mg(2+)</name>
        <dbReference type="ChEBI" id="CHEBI:18420"/>
    </cofactor>
</comment>
<dbReference type="InterPro" id="IPR050469">
    <property type="entry name" value="Diguanylate_Cyclase"/>
</dbReference>
<dbReference type="Gene3D" id="3.30.70.270">
    <property type="match status" value="1"/>
</dbReference>
<dbReference type="PANTHER" id="PTHR45138">
    <property type="entry name" value="REGULATORY COMPONENTS OF SENSORY TRANSDUCTION SYSTEM"/>
    <property type="match status" value="1"/>
</dbReference>
<sequence length="564" mass="64618">MHSKSRTWLKPLDRIGFRLNLVLFAVLGFYLLTSSYSIYTLWQQAKEFKVLSHVQFERAMYAAELSRNTELLTAKTLEKIISQQYSNVDPQHLSESFKQFFNTIRNKLLANSEQEKQRLQDIDRLSTQYFHSLEFLDDQIFEAKKLNREINEIKKELIDFQENNTFKENISESNIILYKLLIDTANTTVLALYSESPGQLNRLMTSTQSNINEMSAVNNKNKNQDLLFEKIKSLSELTLVTKNKKIKQRLSILGAARQTRLSAQRLSSACFEFYLSVKNATNEASNKHSKLINSVVVKIFIFSLAFLALTILSFWFIQHYLIRRLNVLSKVMIQHINGNPVKIPQSGKDEISVIAKAFSIFVDSTTKAKSESLKAQKEAEEANEKLLELNESLQLISQTDDLTKIANRRHFFNRLRDDWEAAKTSQHHLSIIMIDLDYFKAYNDFYGHQEGDKCLYQVSQILKSHIDTTAGMIARYGGEEFIVLLPEFNQQETYKLANSLKASILEKAIPHEKSSLGLVTLSIGIATQIPNSNNNPEQLISIADQALYDAKHNGRNTVCGIQTT</sequence>
<feature type="coiled-coil region" evidence="4">
    <location>
        <begin position="365"/>
        <end position="399"/>
    </location>
</feature>
<keyword evidence="8" id="KW-1185">Reference proteome</keyword>
<organism evidence="7 8">
    <name type="scientific">Marinomonas transparens</name>
    <dbReference type="NCBI Taxonomy" id="2795388"/>
    <lineage>
        <taxon>Bacteria</taxon>
        <taxon>Pseudomonadati</taxon>
        <taxon>Pseudomonadota</taxon>
        <taxon>Gammaproteobacteria</taxon>
        <taxon>Oceanospirillales</taxon>
        <taxon>Oceanospirillaceae</taxon>
        <taxon>Marinomonas</taxon>
    </lineage>
</organism>
<dbReference type="EMBL" id="JAEMNX010000005">
    <property type="protein sequence ID" value="MBJ7537428.1"/>
    <property type="molecule type" value="Genomic_DNA"/>
</dbReference>
<evidence type="ECO:0000313" key="7">
    <source>
        <dbReference type="EMBL" id="MBJ7537428.1"/>
    </source>
</evidence>
<dbReference type="Pfam" id="PF00990">
    <property type="entry name" value="GGDEF"/>
    <property type="match status" value="1"/>
</dbReference>
<keyword evidence="4" id="KW-0175">Coiled coil</keyword>
<reference evidence="7" key="1">
    <citation type="submission" date="2020-12" db="EMBL/GenBank/DDBJ databases">
        <title>Marinomonas arctica sp. nov., a psychrotolerant bacterium isolated from the Arctic.</title>
        <authorList>
            <person name="Zhang Y."/>
        </authorList>
    </citation>
    <scope>NUCLEOTIDE SEQUENCE</scope>
    <source>
        <strain evidence="7">C1424</strain>
    </source>
</reference>
<dbReference type="SUPFAM" id="SSF55073">
    <property type="entry name" value="Nucleotide cyclase"/>
    <property type="match status" value="1"/>
</dbReference>
<name>A0A934N252_9GAMM</name>
<accession>A0A934N252</accession>
<dbReference type="EC" id="2.7.7.65" evidence="2"/>
<protein>
    <recommendedName>
        <fullName evidence="2">diguanylate cyclase</fullName>
        <ecNumber evidence="2">2.7.7.65</ecNumber>
    </recommendedName>
</protein>
<dbReference type="SMART" id="SM00267">
    <property type="entry name" value="GGDEF"/>
    <property type="match status" value="1"/>
</dbReference>
<dbReference type="InterPro" id="IPR043128">
    <property type="entry name" value="Rev_trsase/Diguanyl_cyclase"/>
</dbReference>
<keyword evidence="5" id="KW-0812">Transmembrane</keyword>
<feature type="domain" description="GGDEF" evidence="6">
    <location>
        <begin position="427"/>
        <end position="563"/>
    </location>
</feature>
<evidence type="ECO:0000256" key="2">
    <source>
        <dbReference type="ARBA" id="ARBA00012528"/>
    </source>
</evidence>
<evidence type="ECO:0000256" key="3">
    <source>
        <dbReference type="ARBA" id="ARBA00034247"/>
    </source>
</evidence>
<dbReference type="Gene3D" id="6.10.340.10">
    <property type="match status" value="1"/>
</dbReference>
<dbReference type="RefSeq" id="WP_199467561.1">
    <property type="nucleotide sequence ID" value="NZ_JAEMNX010000005.1"/>
</dbReference>
<dbReference type="GO" id="GO:0043709">
    <property type="term" value="P:cell adhesion involved in single-species biofilm formation"/>
    <property type="evidence" value="ECO:0007669"/>
    <property type="project" value="TreeGrafter"/>
</dbReference>
<feature type="coiled-coil region" evidence="4">
    <location>
        <begin position="136"/>
        <end position="163"/>
    </location>
</feature>
<dbReference type="GO" id="GO:0052621">
    <property type="term" value="F:diguanylate cyclase activity"/>
    <property type="evidence" value="ECO:0007669"/>
    <property type="project" value="UniProtKB-EC"/>
</dbReference>
<dbReference type="FunFam" id="3.30.70.270:FF:000001">
    <property type="entry name" value="Diguanylate cyclase domain protein"/>
    <property type="match status" value="1"/>
</dbReference>
<evidence type="ECO:0000313" key="8">
    <source>
        <dbReference type="Proteomes" id="UP000628710"/>
    </source>
</evidence>
<evidence type="ECO:0000259" key="6">
    <source>
        <dbReference type="PROSITE" id="PS50887"/>
    </source>
</evidence>
<dbReference type="GO" id="GO:0005886">
    <property type="term" value="C:plasma membrane"/>
    <property type="evidence" value="ECO:0007669"/>
    <property type="project" value="TreeGrafter"/>
</dbReference>
<dbReference type="NCBIfam" id="TIGR00254">
    <property type="entry name" value="GGDEF"/>
    <property type="match status" value="1"/>
</dbReference>
<gene>
    <name evidence="7" type="ORF">I8J31_06995</name>
</gene>
<evidence type="ECO:0000256" key="1">
    <source>
        <dbReference type="ARBA" id="ARBA00001946"/>
    </source>
</evidence>
<dbReference type="CDD" id="cd01949">
    <property type="entry name" value="GGDEF"/>
    <property type="match status" value="1"/>
</dbReference>
<dbReference type="PANTHER" id="PTHR45138:SF9">
    <property type="entry name" value="DIGUANYLATE CYCLASE DGCM-RELATED"/>
    <property type="match status" value="1"/>
</dbReference>
<keyword evidence="5" id="KW-1133">Transmembrane helix</keyword>
<feature type="transmembrane region" description="Helical" evidence="5">
    <location>
        <begin position="21"/>
        <end position="42"/>
    </location>
</feature>
<proteinExistence type="predicted"/>
<comment type="catalytic activity">
    <reaction evidence="3">
        <text>2 GTP = 3',3'-c-di-GMP + 2 diphosphate</text>
        <dbReference type="Rhea" id="RHEA:24898"/>
        <dbReference type="ChEBI" id="CHEBI:33019"/>
        <dbReference type="ChEBI" id="CHEBI:37565"/>
        <dbReference type="ChEBI" id="CHEBI:58805"/>
        <dbReference type="EC" id="2.7.7.65"/>
    </reaction>
</comment>
<dbReference type="InterPro" id="IPR029787">
    <property type="entry name" value="Nucleotide_cyclase"/>
</dbReference>
<evidence type="ECO:0000256" key="5">
    <source>
        <dbReference type="SAM" id="Phobius"/>
    </source>
</evidence>
<evidence type="ECO:0000256" key="4">
    <source>
        <dbReference type="SAM" id="Coils"/>
    </source>
</evidence>
<comment type="caution">
    <text evidence="7">The sequence shown here is derived from an EMBL/GenBank/DDBJ whole genome shotgun (WGS) entry which is preliminary data.</text>
</comment>
<dbReference type="AlphaFoldDB" id="A0A934N252"/>
<dbReference type="Proteomes" id="UP000628710">
    <property type="component" value="Unassembled WGS sequence"/>
</dbReference>
<feature type="transmembrane region" description="Helical" evidence="5">
    <location>
        <begin position="295"/>
        <end position="317"/>
    </location>
</feature>
<keyword evidence="5" id="KW-0472">Membrane</keyword>
<dbReference type="InterPro" id="IPR000160">
    <property type="entry name" value="GGDEF_dom"/>
</dbReference>